<feature type="domain" description="Shikimate dehydrogenase substrate binding N-terminal" evidence="11">
    <location>
        <begin position="15"/>
        <end position="97"/>
    </location>
</feature>
<dbReference type="PANTHER" id="PTHR21089:SF1">
    <property type="entry name" value="BIFUNCTIONAL 3-DEHYDROQUINATE DEHYDRATASE_SHIKIMATE DEHYDROGENASE, CHLOROPLASTIC"/>
    <property type="match status" value="1"/>
</dbReference>
<feature type="binding site" evidence="8">
    <location>
        <position position="111"/>
    </location>
    <ligand>
        <name>shikimate</name>
        <dbReference type="ChEBI" id="CHEBI:36208"/>
    </ligand>
</feature>
<dbReference type="InterPro" id="IPR022893">
    <property type="entry name" value="Shikimate_DH_fam"/>
</dbReference>
<evidence type="ECO:0000313" key="13">
    <source>
        <dbReference type="Proteomes" id="UP000294349"/>
    </source>
</evidence>
<feature type="binding site" evidence="8">
    <location>
        <position position="254"/>
    </location>
    <ligand>
        <name>shikimate</name>
        <dbReference type="ChEBI" id="CHEBI:36208"/>
    </ligand>
</feature>
<dbReference type="NCBIfam" id="NF001310">
    <property type="entry name" value="PRK00258.1-2"/>
    <property type="match status" value="1"/>
</dbReference>
<keyword evidence="9" id="KW-0812">Transmembrane</keyword>
<keyword evidence="6 8" id="KW-0057">Aromatic amino acid biosynthesis</keyword>
<dbReference type="PANTHER" id="PTHR21089">
    <property type="entry name" value="SHIKIMATE DEHYDROGENASE"/>
    <property type="match status" value="1"/>
</dbReference>
<dbReference type="AlphaFoldDB" id="A0A451DBR6"/>
<feature type="active site" description="Proton acceptor" evidence="8">
    <location>
        <position position="74"/>
    </location>
</feature>
<comment type="pathway">
    <text evidence="1 8">Metabolic intermediate biosynthesis; chorismate biosynthesis; chorismate from D-erythrose 4-phosphate and phosphoenolpyruvate: step 4/7.</text>
</comment>
<feature type="binding site" evidence="8">
    <location>
        <position position="223"/>
    </location>
    <ligand>
        <name>shikimate</name>
        <dbReference type="ChEBI" id="CHEBI:36208"/>
    </ligand>
</feature>
<feature type="binding site" evidence="8">
    <location>
        <position position="221"/>
    </location>
    <ligand>
        <name>NADP(+)</name>
        <dbReference type="ChEBI" id="CHEBI:58349"/>
    </ligand>
</feature>
<dbReference type="InterPro" id="IPR013708">
    <property type="entry name" value="Shikimate_DH-bd_N"/>
</dbReference>
<dbReference type="InterPro" id="IPR011342">
    <property type="entry name" value="Shikimate_DH"/>
</dbReference>
<comment type="subunit">
    <text evidence="8">Homodimer.</text>
</comment>
<dbReference type="Pfam" id="PF08501">
    <property type="entry name" value="Shikimate_dh_N"/>
    <property type="match status" value="1"/>
</dbReference>
<dbReference type="NCBIfam" id="TIGR00507">
    <property type="entry name" value="aroE"/>
    <property type="match status" value="1"/>
</dbReference>
<keyword evidence="3 8" id="KW-0028">Amino-acid biosynthesis</keyword>
<dbReference type="GO" id="GO:0050661">
    <property type="term" value="F:NADP binding"/>
    <property type="evidence" value="ECO:0007669"/>
    <property type="project" value="InterPro"/>
</dbReference>
<evidence type="ECO:0000256" key="4">
    <source>
        <dbReference type="ARBA" id="ARBA00022857"/>
    </source>
</evidence>
<reference evidence="12 13" key="1">
    <citation type="submission" date="2019-02" db="EMBL/GenBank/DDBJ databases">
        <authorList>
            <person name="Manzano-Marin A."/>
            <person name="Manzano-Marin A."/>
        </authorList>
    </citation>
    <scope>NUCLEOTIDE SEQUENCE [LARGE SCALE GENOMIC DNA]</scope>
    <source>
        <strain evidence="12 13">BuCilaricifoliae</strain>
    </source>
</reference>
<dbReference type="GO" id="GO:0009423">
    <property type="term" value="P:chorismate biosynthetic process"/>
    <property type="evidence" value="ECO:0007669"/>
    <property type="project" value="UniProtKB-UniRule"/>
</dbReference>
<feature type="transmembrane region" description="Helical" evidence="9">
    <location>
        <begin position="131"/>
        <end position="148"/>
    </location>
</feature>
<evidence type="ECO:0000313" key="12">
    <source>
        <dbReference type="EMBL" id="VFP83795.1"/>
    </source>
</evidence>
<evidence type="ECO:0000256" key="6">
    <source>
        <dbReference type="ARBA" id="ARBA00023141"/>
    </source>
</evidence>
<evidence type="ECO:0000256" key="5">
    <source>
        <dbReference type="ARBA" id="ARBA00023002"/>
    </source>
</evidence>
<feature type="binding site" evidence="8">
    <location>
        <position position="95"/>
    </location>
    <ligand>
        <name>shikimate</name>
        <dbReference type="ChEBI" id="CHEBI:36208"/>
    </ligand>
</feature>
<accession>A0A451DBR6</accession>
<comment type="caution">
    <text evidence="8">Lacks conserved residue(s) required for the propagation of feature annotation.</text>
</comment>
<dbReference type="InterPro" id="IPR046346">
    <property type="entry name" value="Aminoacid_DH-like_N_sf"/>
</dbReference>
<evidence type="ECO:0000256" key="8">
    <source>
        <dbReference type="HAMAP-Rule" id="MF_00222"/>
    </source>
</evidence>
<evidence type="ECO:0000256" key="9">
    <source>
        <dbReference type="SAM" id="Phobius"/>
    </source>
</evidence>
<comment type="similarity">
    <text evidence="8">Belongs to the shikimate dehydrogenase family.</text>
</comment>
<dbReference type="GO" id="GO:0005829">
    <property type="term" value="C:cytosol"/>
    <property type="evidence" value="ECO:0007669"/>
    <property type="project" value="TreeGrafter"/>
</dbReference>
<feature type="binding site" evidence="8">
    <location>
        <begin position="158"/>
        <end position="163"/>
    </location>
    <ligand>
        <name>NADP(+)</name>
        <dbReference type="ChEBI" id="CHEBI:58349"/>
    </ligand>
</feature>
<evidence type="ECO:0000259" key="10">
    <source>
        <dbReference type="Pfam" id="PF01488"/>
    </source>
</evidence>
<feature type="binding site" evidence="8">
    <location>
        <begin position="23"/>
        <end position="25"/>
    </location>
    <ligand>
        <name>shikimate</name>
        <dbReference type="ChEBI" id="CHEBI:36208"/>
    </ligand>
</feature>
<keyword evidence="4 8" id="KW-0521">NADP</keyword>
<comment type="catalytic activity">
    <reaction evidence="7 8">
        <text>shikimate + NADP(+) = 3-dehydroshikimate + NADPH + H(+)</text>
        <dbReference type="Rhea" id="RHEA:17737"/>
        <dbReference type="ChEBI" id="CHEBI:15378"/>
        <dbReference type="ChEBI" id="CHEBI:16630"/>
        <dbReference type="ChEBI" id="CHEBI:36208"/>
        <dbReference type="ChEBI" id="CHEBI:57783"/>
        <dbReference type="ChEBI" id="CHEBI:58349"/>
        <dbReference type="EC" id="1.1.1.25"/>
    </reaction>
</comment>
<dbReference type="OrthoDB" id="9776868at2"/>
<evidence type="ECO:0000259" key="11">
    <source>
        <dbReference type="Pfam" id="PF08501"/>
    </source>
</evidence>
<dbReference type="SUPFAM" id="SSF53223">
    <property type="entry name" value="Aminoacid dehydrogenase-like, N-terminal domain"/>
    <property type="match status" value="1"/>
</dbReference>
<dbReference type="Gene3D" id="3.40.50.10860">
    <property type="entry name" value="Leucine Dehydrogenase, chain A, domain 1"/>
    <property type="match status" value="1"/>
</dbReference>
<dbReference type="HAMAP" id="MF_00222">
    <property type="entry name" value="Shikimate_DH_AroE"/>
    <property type="match status" value="1"/>
</dbReference>
<dbReference type="SUPFAM" id="SSF51735">
    <property type="entry name" value="NAD(P)-binding Rossmann-fold domains"/>
    <property type="match status" value="1"/>
</dbReference>
<proteinExistence type="inferred from homology"/>
<sequence length="277" mass="31361">MNINDSTKKISYIALFGNPVNHSLSPLIHSNFSKEIKINYNYNSFLCTKSNFFTKVANFFKNGGSGCNITVPFKRKSFVIPNKYTKIAKISGSINTLVKLSDRNVLGDNTDGMGLIFDLKRLKYIKKQSRVLLLGSGGAAYSIIYHLLQEKCFVFVLNRTVSKAVKLVDRFKIFGNIFLFSTNTFINNFDIIINVTSCSLFNQSPDFPKNLVFPDTRCYDISYSKKRILTPFLLLCKSLGSKYISDGLGMLVAQAAYSCYSWFNILPNIKKNIDLIR</sequence>
<feature type="binding site" evidence="8">
    <location>
        <begin position="135"/>
        <end position="139"/>
    </location>
    <ligand>
        <name>NADP(+)</name>
        <dbReference type="ChEBI" id="CHEBI:58349"/>
    </ligand>
</feature>
<comment type="function">
    <text evidence="8">Involved in the biosynthesis of the chorismate, which leads to the biosynthesis of aromatic amino acids. Catalyzes the reversible NADPH linked reduction of 3-dehydroshikimate (DHSA) to yield shikimate (SA).</text>
</comment>
<dbReference type="EC" id="1.1.1.25" evidence="2 8"/>
<feature type="domain" description="Quinate/shikimate 5-dehydrogenase/glutamyl-tRNA reductase" evidence="10">
    <location>
        <begin position="127"/>
        <end position="198"/>
    </location>
</feature>
<dbReference type="Proteomes" id="UP000294349">
    <property type="component" value="Chromosome"/>
</dbReference>
<keyword evidence="5 8" id="KW-0560">Oxidoreductase</keyword>
<dbReference type="GO" id="GO:0004764">
    <property type="term" value="F:shikimate 3-dehydrogenase (NADP+) activity"/>
    <property type="evidence" value="ECO:0007669"/>
    <property type="project" value="UniProtKB-UniRule"/>
</dbReference>
<dbReference type="InterPro" id="IPR036291">
    <property type="entry name" value="NAD(P)-bd_dom_sf"/>
</dbReference>
<dbReference type="EMBL" id="LR217717">
    <property type="protein sequence ID" value="VFP83795.1"/>
    <property type="molecule type" value="Genomic_DNA"/>
</dbReference>
<evidence type="ECO:0000256" key="2">
    <source>
        <dbReference type="ARBA" id="ARBA00012962"/>
    </source>
</evidence>
<dbReference type="Gene3D" id="3.40.50.720">
    <property type="entry name" value="NAD(P)-binding Rossmann-like Domain"/>
    <property type="match status" value="1"/>
</dbReference>
<organism evidence="12 13">
    <name type="scientific">Buchnera aphidicola</name>
    <name type="common">Cinara laricifoliae</name>
    <dbReference type="NCBI Taxonomy" id="2518977"/>
    <lineage>
        <taxon>Bacteria</taxon>
        <taxon>Pseudomonadati</taxon>
        <taxon>Pseudomonadota</taxon>
        <taxon>Gammaproteobacteria</taxon>
        <taxon>Enterobacterales</taxon>
        <taxon>Erwiniaceae</taxon>
        <taxon>Buchnera</taxon>
    </lineage>
</organism>
<dbReference type="GO" id="GO:0019632">
    <property type="term" value="P:shikimate metabolic process"/>
    <property type="evidence" value="ECO:0007669"/>
    <property type="project" value="InterPro"/>
</dbReference>
<dbReference type="CDD" id="cd01065">
    <property type="entry name" value="NAD_bind_Shikimate_DH"/>
    <property type="match status" value="1"/>
</dbReference>
<dbReference type="GO" id="GO:0008652">
    <property type="term" value="P:amino acid biosynthetic process"/>
    <property type="evidence" value="ECO:0007669"/>
    <property type="project" value="UniProtKB-KW"/>
</dbReference>
<keyword evidence="9" id="KW-1133">Transmembrane helix</keyword>
<feature type="binding site" evidence="8">
    <location>
        <position position="247"/>
    </location>
    <ligand>
        <name>NADP(+)</name>
        <dbReference type="ChEBI" id="CHEBI:58349"/>
    </ligand>
</feature>
<dbReference type="GO" id="GO:0009073">
    <property type="term" value="P:aromatic amino acid family biosynthetic process"/>
    <property type="evidence" value="ECO:0007669"/>
    <property type="project" value="UniProtKB-KW"/>
</dbReference>
<name>A0A451DBR6_9GAMM</name>
<feature type="binding site" evidence="8">
    <location>
        <position position="70"/>
    </location>
    <ligand>
        <name>shikimate</name>
        <dbReference type="ChEBI" id="CHEBI:36208"/>
    </ligand>
</feature>
<evidence type="ECO:0000256" key="7">
    <source>
        <dbReference type="ARBA" id="ARBA00049442"/>
    </source>
</evidence>
<dbReference type="RefSeq" id="WP_154061639.1">
    <property type="nucleotide sequence ID" value="NZ_LR217717.1"/>
</dbReference>
<protein>
    <recommendedName>
        <fullName evidence="2 8">Shikimate dehydrogenase (NADP(+))</fullName>
        <shortName evidence="8">SDH</shortName>
        <ecNumber evidence="2 8">1.1.1.25</ecNumber>
    </recommendedName>
</protein>
<dbReference type="InterPro" id="IPR006151">
    <property type="entry name" value="Shikm_DH/Glu-tRNA_Rdtase"/>
</dbReference>
<evidence type="ECO:0000256" key="1">
    <source>
        <dbReference type="ARBA" id="ARBA00004871"/>
    </source>
</evidence>
<keyword evidence="9" id="KW-0472">Membrane</keyword>
<gene>
    <name evidence="8 12" type="primary">aroE</name>
    <name evidence="12" type="ORF">BUCILAFE3058_323</name>
</gene>
<dbReference type="Pfam" id="PF01488">
    <property type="entry name" value="Shikimate_DH"/>
    <property type="match status" value="1"/>
</dbReference>
<dbReference type="UniPathway" id="UPA00053">
    <property type="reaction ID" value="UER00087"/>
</dbReference>
<evidence type="ECO:0000256" key="3">
    <source>
        <dbReference type="ARBA" id="ARBA00022605"/>
    </source>
</evidence>